<dbReference type="GO" id="GO:0008352">
    <property type="term" value="C:katanin complex"/>
    <property type="evidence" value="ECO:0000318"/>
    <property type="project" value="GO_Central"/>
</dbReference>
<evidence type="ECO:0000256" key="6">
    <source>
        <dbReference type="ARBA" id="ARBA00022737"/>
    </source>
</evidence>
<dbReference type="GO" id="GO:0005874">
    <property type="term" value="C:microtubule"/>
    <property type="evidence" value="ECO:0007669"/>
    <property type="project" value="UniProtKB-KW"/>
</dbReference>
<evidence type="ECO:0000256" key="13">
    <source>
        <dbReference type="SAM" id="MobiDB-lite"/>
    </source>
</evidence>
<feature type="repeat" description="WD" evidence="12">
    <location>
        <begin position="141"/>
        <end position="182"/>
    </location>
</feature>
<evidence type="ECO:0000256" key="12">
    <source>
        <dbReference type="PROSITE-ProRule" id="PRU00221"/>
    </source>
</evidence>
<dbReference type="PANTHER" id="PTHR19845">
    <property type="entry name" value="KATANIN P80 SUBUNIT"/>
    <property type="match status" value="1"/>
</dbReference>
<comment type="similarity">
    <text evidence="11">Belongs to the WD repeat KATNB1 family.</text>
</comment>
<dbReference type="PANTHER" id="PTHR19845:SF0">
    <property type="entry name" value="KATANIN P80 WD40 REPEAT-CONTAINING SUBUNIT B1"/>
    <property type="match status" value="1"/>
</dbReference>
<dbReference type="Gene3D" id="2.130.10.10">
    <property type="entry name" value="YVTN repeat-like/Quinoprotein amine dehydrogenase"/>
    <property type="match status" value="1"/>
</dbReference>
<proteinExistence type="inferred from homology"/>
<keyword evidence="7 11" id="KW-0498">Mitosis</keyword>
<dbReference type="GO" id="GO:0008017">
    <property type="term" value="F:microtubule binding"/>
    <property type="evidence" value="ECO:0007669"/>
    <property type="project" value="UniProtKB-UniRule"/>
</dbReference>
<evidence type="ECO:0000256" key="7">
    <source>
        <dbReference type="ARBA" id="ARBA00022776"/>
    </source>
</evidence>
<dbReference type="InterPro" id="IPR036322">
    <property type="entry name" value="WD40_repeat_dom_sf"/>
</dbReference>
<keyword evidence="3 12" id="KW-0853">WD repeat</keyword>
<comment type="subcellular location">
    <subcellularLocation>
        <location evidence="1 11">Cytoplasm</location>
        <location evidence="1 11">Cytoskeleton</location>
        <location evidence="1 11">Spindle</location>
    </subcellularLocation>
    <subcellularLocation>
        <location evidence="11">Cytoplasm</location>
    </subcellularLocation>
    <subcellularLocation>
        <location evidence="11">Cytoplasm</location>
        <location evidence="11">Cytoskeleton</location>
        <location evidence="11">Microtubule organizing center</location>
        <location evidence="11">Centrosome</location>
    </subcellularLocation>
    <subcellularLocation>
        <location evidence="11">Cytoplasm</location>
        <location evidence="11">Cytoskeleton</location>
        <location evidence="11">Spindle pole</location>
    </subcellularLocation>
    <subcellularLocation>
        <location evidence="11">Cytoplasm</location>
        <location evidence="11">Cytoskeleton</location>
    </subcellularLocation>
    <text evidence="11">Predominantly cytoplasmic. Localized to the interphase centrosome and mitotic spindle poles.</text>
</comment>
<dbReference type="GO" id="GO:0005737">
    <property type="term" value="C:cytoplasm"/>
    <property type="evidence" value="ECO:0007669"/>
    <property type="project" value="UniProtKB-SubCell"/>
</dbReference>
<feature type="repeat" description="WD" evidence="12">
    <location>
        <begin position="183"/>
        <end position="224"/>
    </location>
</feature>
<dbReference type="GO" id="GO:0051013">
    <property type="term" value="P:microtubule severing"/>
    <property type="evidence" value="ECO:0007669"/>
    <property type="project" value="UniProtKB-UniRule"/>
</dbReference>
<dbReference type="InterPro" id="IPR019775">
    <property type="entry name" value="WD40_repeat_CS"/>
</dbReference>
<evidence type="ECO:0000256" key="2">
    <source>
        <dbReference type="ARBA" id="ARBA00022490"/>
    </source>
</evidence>
<dbReference type="InterPro" id="IPR015943">
    <property type="entry name" value="WD40/YVTN_repeat-like_dom_sf"/>
</dbReference>
<dbReference type="eggNOG" id="KOG0267">
    <property type="taxonomic scope" value="Eukaryota"/>
</dbReference>
<evidence type="ECO:0000313" key="16">
    <source>
        <dbReference type="Proteomes" id="UP000001593"/>
    </source>
</evidence>
<dbReference type="PRINTS" id="PR00320">
    <property type="entry name" value="GPROTEINBRPT"/>
</dbReference>
<evidence type="ECO:0000256" key="1">
    <source>
        <dbReference type="ARBA" id="ARBA00004186"/>
    </source>
</evidence>
<dbReference type="PROSITE" id="PS50082">
    <property type="entry name" value="WD_REPEATS_2"/>
    <property type="match status" value="5"/>
</dbReference>
<feature type="compositionally biased region" description="Basic and acidic residues" evidence="13">
    <location>
        <begin position="352"/>
        <end position="363"/>
    </location>
</feature>
<protein>
    <recommendedName>
        <fullName evidence="11">Katanin p80 WD40 repeat-containing subunit B1</fullName>
        <shortName evidence="11">Katanin p80 subunit B1</shortName>
    </recommendedName>
    <alternativeName>
        <fullName evidence="11">p80 katanin</fullName>
    </alternativeName>
</protein>
<name>A7SV12_NEMVE</name>
<reference evidence="15 16" key="1">
    <citation type="journal article" date="2007" name="Science">
        <title>Sea anemone genome reveals ancestral eumetazoan gene repertoire and genomic organization.</title>
        <authorList>
            <person name="Putnam N.H."/>
            <person name="Srivastava M."/>
            <person name="Hellsten U."/>
            <person name="Dirks B."/>
            <person name="Chapman J."/>
            <person name="Salamov A."/>
            <person name="Terry A."/>
            <person name="Shapiro H."/>
            <person name="Lindquist E."/>
            <person name="Kapitonov V.V."/>
            <person name="Jurka J."/>
            <person name="Genikhovich G."/>
            <person name="Grigoriev I.V."/>
            <person name="Lucas S.M."/>
            <person name="Steele R.E."/>
            <person name="Finnerty J.R."/>
            <person name="Technau U."/>
            <person name="Martindale M.Q."/>
            <person name="Rokhsar D.S."/>
        </authorList>
    </citation>
    <scope>NUCLEOTIDE SEQUENCE [LARGE SCALE GENOMIC DNA]</scope>
    <source>
        <strain evidence="16">CH2 X CH6</strain>
    </source>
</reference>
<dbReference type="OMA" id="AMDVQCP"/>
<keyword evidence="6" id="KW-0677">Repeat</keyword>
<keyword evidence="8 11" id="KW-0206">Cytoskeleton</keyword>
<evidence type="ECO:0000256" key="9">
    <source>
        <dbReference type="ARBA" id="ARBA00023306"/>
    </source>
</evidence>
<dbReference type="HOGENOM" id="CLU_007811_3_0_1"/>
<evidence type="ECO:0000256" key="4">
    <source>
        <dbReference type="ARBA" id="ARBA00022618"/>
    </source>
</evidence>
<dbReference type="InterPro" id="IPR001680">
    <property type="entry name" value="WD40_rpt"/>
</dbReference>
<organism evidence="15 16">
    <name type="scientific">Nematostella vectensis</name>
    <name type="common">Starlet sea anemone</name>
    <dbReference type="NCBI Taxonomy" id="45351"/>
    <lineage>
        <taxon>Eukaryota</taxon>
        <taxon>Metazoa</taxon>
        <taxon>Cnidaria</taxon>
        <taxon>Anthozoa</taxon>
        <taxon>Hexacorallia</taxon>
        <taxon>Actiniaria</taxon>
        <taxon>Edwardsiidae</taxon>
        <taxon>Nematostella</taxon>
    </lineage>
</organism>
<dbReference type="InterPro" id="IPR026962">
    <property type="entry name" value="KTNB1"/>
</dbReference>
<keyword evidence="2 11" id="KW-0963">Cytoplasm</keyword>
<feature type="repeat" description="WD" evidence="12">
    <location>
        <begin position="57"/>
        <end position="98"/>
    </location>
</feature>
<evidence type="ECO:0000259" key="14">
    <source>
        <dbReference type="Pfam" id="PF13925"/>
    </source>
</evidence>
<evidence type="ECO:0000313" key="15">
    <source>
        <dbReference type="EMBL" id="EDO32457.1"/>
    </source>
</evidence>
<accession>A7SV12</accession>
<dbReference type="InterPro" id="IPR028021">
    <property type="entry name" value="Katanin_C-terminal"/>
</dbReference>
<dbReference type="GO" id="GO:0005813">
    <property type="term" value="C:centrosome"/>
    <property type="evidence" value="ECO:0007669"/>
    <property type="project" value="UniProtKB-SubCell"/>
</dbReference>
<feature type="compositionally biased region" description="Basic and acidic residues" evidence="13">
    <location>
        <begin position="383"/>
        <end position="393"/>
    </location>
</feature>
<dbReference type="InterPro" id="IPR020472">
    <property type="entry name" value="WD40_PAC1"/>
</dbReference>
<feature type="compositionally biased region" description="Polar residues" evidence="13">
    <location>
        <begin position="335"/>
        <end position="351"/>
    </location>
</feature>
<comment type="function">
    <text evidence="10 11">Participates in a complex which severs microtubules in an ATP-dependent manner. May act to target the enzymatic subunit of this complex to sites of action such as the centrosome. Microtubule severing may promote rapid reorganization of cellular microtubule arrays and the release of microtubules from the centrosome following nucleation.</text>
</comment>
<feature type="region of interest" description="Disordered" evidence="13">
    <location>
        <begin position="457"/>
        <end position="477"/>
    </location>
</feature>
<dbReference type="PROSITE" id="PS50294">
    <property type="entry name" value="WD_REPEATS_REGION"/>
    <property type="match status" value="5"/>
</dbReference>
<dbReference type="FunCoup" id="A7SV12">
    <property type="interactions" value="131"/>
</dbReference>
<keyword evidence="16" id="KW-1185">Reference proteome</keyword>
<feature type="repeat" description="WD" evidence="12">
    <location>
        <begin position="14"/>
        <end position="56"/>
    </location>
</feature>
<dbReference type="Pfam" id="PF00400">
    <property type="entry name" value="WD40"/>
    <property type="match status" value="5"/>
</dbReference>
<feature type="repeat" description="WD" evidence="12">
    <location>
        <begin position="99"/>
        <end position="140"/>
    </location>
</feature>
<dbReference type="GO" id="GO:0000922">
    <property type="term" value="C:spindle pole"/>
    <property type="evidence" value="ECO:0007669"/>
    <property type="project" value="UniProtKB-SubCell"/>
</dbReference>
<dbReference type="PROSITE" id="PS00678">
    <property type="entry name" value="WD_REPEATS_1"/>
    <property type="match status" value="2"/>
</dbReference>
<dbReference type="SMART" id="SM00320">
    <property type="entry name" value="WD40"/>
    <property type="match status" value="6"/>
</dbReference>
<dbReference type="Proteomes" id="UP000001593">
    <property type="component" value="Unassembled WGS sequence"/>
</dbReference>
<evidence type="ECO:0000256" key="8">
    <source>
        <dbReference type="ARBA" id="ARBA00023212"/>
    </source>
</evidence>
<feature type="domain" description="Katanin p80 subunit C-terminal" evidence="14">
    <location>
        <begin position="520"/>
        <end position="681"/>
    </location>
</feature>
<dbReference type="EMBL" id="DS469823">
    <property type="protein sequence ID" value="EDO32457.1"/>
    <property type="molecule type" value="Genomic_DNA"/>
</dbReference>
<comment type="subunit">
    <text evidence="11">Interacts with KATNA1. This interaction enhances the microtubule binding and severing activity of KATNA1 and also targets this activity to the centrosome.</text>
</comment>
<keyword evidence="5 11" id="KW-0493">Microtubule</keyword>
<evidence type="ECO:0000256" key="5">
    <source>
        <dbReference type="ARBA" id="ARBA00022701"/>
    </source>
</evidence>
<sequence>MATEAKRAWKLQEFVAHGSNINCLSLGPSTGRVMVTGGEDRKVNMWAVGQPNVIMSLAGHTSPVECVQFNSGEDLVVAGSQSGTLKIWDLEAAKILRTLTGHKSSIRSLDFHPFGDFVASGSLDTNLKLWDIRRKGCIFTYKGHTDCVNHLRFSPDGRWIISGGEDGAAKLWDLTAGKIINDFKMHTGPVNCAEFHPKEFLLATGSSDRTVKYWDLETFELVSSTSPETHPIRCIGFHTDGLCLFSGAQDSLKVYGWEPIKCYESFPLGWGKLGDFTFYSNQLIGAGFSQTNVSVWVVNIVKLIIFTLFSKESQDPPVVGINPVLKGVPSTKTYVSPRMNFNTERPPTTSTKQKEAPQLKEEPNTDPEEKEGPDEKENADEVFQERSKLDRSPPLRKKHEPFVAPLDDTPGKHYNSILPPYQKLSETENNMPPLKKANHAAMLRSRTIPIHTKPVTKQEPFKQTKEPSLAPAPTANMVPSDRDKPAGLQMADFLPVSHEPNFKSPELQVSEAETLSSLSKSHASICAIMAARQRNLSLVARYWADGEVKTSVETAVNMNDQAILVDVLNVLCLKQTLWNLGICLLILPNLKELFHSKYESYVQAGASALKLILRNFAPVIKSNMAAPPVSVGVDLVREERYGLFQKCQACHSHLMAIRNIISSKTSISGKMGSLYRELSLAFAALD</sequence>
<keyword evidence="9 11" id="KW-0131">Cell cycle</keyword>
<keyword evidence="4 11" id="KW-0132">Cell division</keyword>
<gene>
    <name evidence="11" type="primary">KATNB1</name>
    <name evidence="15" type="ORF">NEMVEDRAFT_v1g133468</name>
</gene>
<evidence type="ECO:0000256" key="3">
    <source>
        <dbReference type="ARBA" id="ARBA00022574"/>
    </source>
</evidence>
<dbReference type="HAMAP" id="MF_03022">
    <property type="entry name" value="Katanin_p80_B1"/>
    <property type="match status" value="1"/>
</dbReference>
<evidence type="ECO:0000256" key="10">
    <source>
        <dbReference type="ARBA" id="ARBA00057470"/>
    </source>
</evidence>
<dbReference type="GO" id="GO:0051301">
    <property type="term" value="P:cell division"/>
    <property type="evidence" value="ECO:0007669"/>
    <property type="project" value="UniProtKB-KW"/>
</dbReference>
<dbReference type="PhylomeDB" id="A7SV12"/>
<dbReference type="CDD" id="cd00200">
    <property type="entry name" value="WD40"/>
    <property type="match status" value="1"/>
</dbReference>
<dbReference type="GO" id="GO:0007019">
    <property type="term" value="P:microtubule depolymerization"/>
    <property type="evidence" value="ECO:0000318"/>
    <property type="project" value="GO_Central"/>
</dbReference>
<dbReference type="SUPFAM" id="SSF50978">
    <property type="entry name" value="WD40 repeat-like"/>
    <property type="match status" value="1"/>
</dbReference>
<evidence type="ECO:0000256" key="11">
    <source>
        <dbReference type="HAMAP-Rule" id="MF_03022"/>
    </source>
</evidence>
<dbReference type="InParanoid" id="A7SV12"/>
<feature type="region of interest" description="Disordered" evidence="13">
    <location>
        <begin position="335"/>
        <end position="411"/>
    </location>
</feature>
<feature type="compositionally biased region" description="Acidic residues" evidence="13">
    <location>
        <begin position="364"/>
        <end position="382"/>
    </location>
</feature>
<dbReference type="STRING" id="45351.A7SV12"/>
<dbReference type="AlphaFoldDB" id="A7SV12"/>
<dbReference type="Pfam" id="PF13925">
    <property type="entry name" value="Katanin_con80"/>
    <property type="match status" value="1"/>
</dbReference>
<dbReference type="FunFam" id="2.130.10.10:FF:000846">
    <property type="entry name" value="Katanin p80 WD40 repeat-containing subunit B1 homolog"/>
    <property type="match status" value="1"/>
</dbReference>